<keyword evidence="2" id="KW-1185">Reference proteome</keyword>
<dbReference type="Gene3D" id="3.40.50.2000">
    <property type="entry name" value="Glycogen Phosphorylase B"/>
    <property type="match status" value="1"/>
</dbReference>
<dbReference type="SUPFAM" id="SSF53756">
    <property type="entry name" value="UDP-Glycosyltransferase/glycogen phosphorylase"/>
    <property type="match status" value="1"/>
</dbReference>
<accession>A0ABS2R5N6</accession>
<evidence type="ECO:0000313" key="1">
    <source>
        <dbReference type="EMBL" id="MBM7714957.1"/>
    </source>
</evidence>
<dbReference type="PANTHER" id="PTHR12526">
    <property type="entry name" value="GLYCOSYLTRANSFERASE"/>
    <property type="match status" value="1"/>
</dbReference>
<evidence type="ECO:0000313" key="2">
    <source>
        <dbReference type="Proteomes" id="UP000823485"/>
    </source>
</evidence>
<name>A0ABS2R5N6_9BACI</name>
<dbReference type="Proteomes" id="UP000823485">
    <property type="component" value="Unassembled WGS sequence"/>
</dbReference>
<dbReference type="RefSeq" id="WP_205179209.1">
    <property type="nucleotide sequence ID" value="NZ_JAFBFH010000011.1"/>
</dbReference>
<dbReference type="Pfam" id="PF13692">
    <property type="entry name" value="Glyco_trans_1_4"/>
    <property type="match status" value="1"/>
</dbReference>
<proteinExistence type="predicted"/>
<sequence length="379" mass="44349">MKNIIVYFPYKLSDNPKTGSSVRPHKMVEAFKLLGNNYGIEIIVISGESKQRKREIKEFINSEKIKKTLFCYMENSTMPYWLTDEDHVPRHPFSDIRFWKFLKRNNVPIGLFYRDIYWKFKELYTLEGAKKLLTPVMRAIYQKELRQFHKIVDVLYLPSLEMNEYVGWDGNIEELPPGIDKMKNLSNPKINDRVNLIYIGGISKRYGIKTLIDAMEILLQKKKKHVHLYVICRKAEYEQNTFLKEKAENDWVTIEHLSGESLIQVFKKAHIGIVPIQKNSYHDFAVPVKLFEYLSFGLPLIVTDCSAQTRIVREGGYGLVIKDSADELAQSILNIIQKNNYIEYKNNILQTAFKNHSWYARAAKVYADLSKIKKLFSEA</sequence>
<protein>
    <submittedName>
        <fullName evidence="1">Glycosyltransferase involved in cell wall biosynthesis</fullName>
    </submittedName>
</protein>
<organism evidence="1 2">
    <name type="scientific">Siminovitchia thermophila</name>
    <dbReference type="NCBI Taxonomy" id="1245522"/>
    <lineage>
        <taxon>Bacteria</taxon>
        <taxon>Bacillati</taxon>
        <taxon>Bacillota</taxon>
        <taxon>Bacilli</taxon>
        <taxon>Bacillales</taxon>
        <taxon>Bacillaceae</taxon>
        <taxon>Siminovitchia</taxon>
    </lineage>
</organism>
<dbReference type="PANTHER" id="PTHR12526:SF630">
    <property type="entry name" value="GLYCOSYLTRANSFERASE"/>
    <property type="match status" value="1"/>
</dbReference>
<dbReference type="EMBL" id="JAFBFH010000011">
    <property type="protein sequence ID" value="MBM7714957.1"/>
    <property type="molecule type" value="Genomic_DNA"/>
</dbReference>
<gene>
    <name evidence="1" type="ORF">JOC94_001929</name>
</gene>
<reference evidence="1 2" key="1">
    <citation type="submission" date="2021-01" db="EMBL/GenBank/DDBJ databases">
        <title>Genomic Encyclopedia of Type Strains, Phase IV (KMG-IV): sequencing the most valuable type-strain genomes for metagenomic binning, comparative biology and taxonomic classification.</title>
        <authorList>
            <person name="Goeker M."/>
        </authorList>
    </citation>
    <scope>NUCLEOTIDE SEQUENCE [LARGE SCALE GENOMIC DNA]</scope>
    <source>
        <strain evidence="1 2">DSM 105453</strain>
    </source>
</reference>
<comment type="caution">
    <text evidence="1">The sequence shown here is derived from an EMBL/GenBank/DDBJ whole genome shotgun (WGS) entry which is preliminary data.</text>
</comment>